<proteinExistence type="predicted"/>
<protein>
    <submittedName>
        <fullName evidence="1">Serine hydroxymethyltransferase, mitochondrial</fullName>
    </submittedName>
</protein>
<gene>
    <name evidence="1" type="ORF">Sangu_2987400</name>
</gene>
<dbReference type="EMBL" id="JACGWK010000019">
    <property type="protein sequence ID" value="KAL0308206.1"/>
    <property type="molecule type" value="Genomic_DNA"/>
</dbReference>
<sequence>MVPGGNRMGTSRGFVEEDFAKVAEFFDAAAKLAVKNRSLDQRDKEEYAK</sequence>
<dbReference type="Gene3D" id="3.90.1150.10">
    <property type="entry name" value="Aspartate Aminotransferase, domain 1"/>
    <property type="match status" value="1"/>
</dbReference>
<evidence type="ECO:0000313" key="1">
    <source>
        <dbReference type="EMBL" id="KAL0308206.1"/>
    </source>
</evidence>
<name>A0AAW2KMW2_9LAMI</name>
<comment type="caution">
    <text evidence="1">The sequence shown here is derived from an EMBL/GenBank/DDBJ whole genome shotgun (WGS) entry which is preliminary data.</text>
</comment>
<dbReference type="InterPro" id="IPR015422">
    <property type="entry name" value="PyrdxlP-dep_Trfase_small"/>
</dbReference>
<accession>A0AAW2KMW2</accession>
<reference evidence="1" key="1">
    <citation type="submission" date="2020-06" db="EMBL/GenBank/DDBJ databases">
        <authorList>
            <person name="Li T."/>
            <person name="Hu X."/>
            <person name="Zhang T."/>
            <person name="Song X."/>
            <person name="Zhang H."/>
            <person name="Dai N."/>
            <person name="Sheng W."/>
            <person name="Hou X."/>
            <person name="Wei L."/>
        </authorList>
    </citation>
    <scope>NUCLEOTIDE SEQUENCE</scope>
    <source>
        <strain evidence="1">G01</strain>
        <tissue evidence="1">Leaf</tissue>
    </source>
</reference>
<organism evidence="1">
    <name type="scientific">Sesamum angustifolium</name>
    <dbReference type="NCBI Taxonomy" id="2727405"/>
    <lineage>
        <taxon>Eukaryota</taxon>
        <taxon>Viridiplantae</taxon>
        <taxon>Streptophyta</taxon>
        <taxon>Embryophyta</taxon>
        <taxon>Tracheophyta</taxon>
        <taxon>Spermatophyta</taxon>
        <taxon>Magnoliopsida</taxon>
        <taxon>eudicotyledons</taxon>
        <taxon>Gunneridae</taxon>
        <taxon>Pentapetalae</taxon>
        <taxon>asterids</taxon>
        <taxon>lamiids</taxon>
        <taxon>Lamiales</taxon>
        <taxon>Pedaliaceae</taxon>
        <taxon>Sesamum</taxon>
    </lineage>
</organism>
<dbReference type="AlphaFoldDB" id="A0AAW2KMW2"/>
<reference evidence="1" key="2">
    <citation type="journal article" date="2024" name="Plant">
        <title>Genomic evolution and insights into agronomic trait innovations of Sesamum species.</title>
        <authorList>
            <person name="Miao H."/>
            <person name="Wang L."/>
            <person name="Qu L."/>
            <person name="Liu H."/>
            <person name="Sun Y."/>
            <person name="Le M."/>
            <person name="Wang Q."/>
            <person name="Wei S."/>
            <person name="Zheng Y."/>
            <person name="Lin W."/>
            <person name="Duan Y."/>
            <person name="Cao H."/>
            <person name="Xiong S."/>
            <person name="Wang X."/>
            <person name="Wei L."/>
            <person name="Li C."/>
            <person name="Ma Q."/>
            <person name="Ju M."/>
            <person name="Zhao R."/>
            <person name="Li G."/>
            <person name="Mu C."/>
            <person name="Tian Q."/>
            <person name="Mei H."/>
            <person name="Zhang T."/>
            <person name="Gao T."/>
            <person name="Zhang H."/>
        </authorList>
    </citation>
    <scope>NUCLEOTIDE SEQUENCE</scope>
    <source>
        <strain evidence="1">G01</strain>
    </source>
</reference>